<organism evidence="2 3">
    <name type="scientific">Tanacetum coccineum</name>
    <dbReference type="NCBI Taxonomy" id="301880"/>
    <lineage>
        <taxon>Eukaryota</taxon>
        <taxon>Viridiplantae</taxon>
        <taxon>Streptophyta</taxon>
        <taxon>Embryophyta</taxon>
        <taxon>Tracheophyta</taxon>
        <taxon>Spermatophyta</taxon>
        <taxon>Magnoliopsida</taxon>
        <taxon>eudicotyledons</taxon>
        <taxon>Gunneridae</taxon>
        <taxon>Pentapetalae</taxon>
        <taxon>asterids</taxon>
        <taxon>campanulids</taxon>
        <taxon>Asterales</taxon>
        <taxon>Asteraceae</taxon>
        <taxon>Asteroideae</taxon>
        <taxon>Anthemideae</taxon>
        <taxon>Anthemidinae</taxon>
        <taxon>Tanacetum</taxon>
    </lineage>
</organism>
<proteinExistence type="predicted"/>
<comment type="caution">
    <text evidence="2">The sequence shown here is derived from an EMBL/GenBank/DDBJ whole genome shotgun (WGS) entry which is preliminary data.</text>
</comment>
<accession>A0ABQ5J5H4</accession>
<dbReference type="InterPro" id="IPR013103">
    <property type="entry name" value="RVT_2"/>
</dbReference>
<gene>
    <name evidence="2" type="ORF">Tco_1123153</name>
</gene>
<reference evidence="2" key="1">
    <citation type="journal article" date="2022" name="Int. J. Mol. Sci.">
        <title>Draft Genome of Tanacetum Coccineum: Genomic Comparison of Closely Related Tanacetum-Family Plants.</title>
        <authorList>
            <person name="Yamashiro T."/>
            <person name="Shiraishi A."/>
            <person name="Nakayama K."/>
            <person name="Satake H."/>
        </authorList>
    </citation>
    <scope>NUCLEOTIDE SEQUENCE</scope>
</reference>
<dbReference type="Pfam" id="PF07727">
    <property type="entry name" value="RVT_2"/>
    <property type="match status" value="1"/>
</dbReference>
<reference evidence="2" key="2">
    <citation type="submission" date="2022-01" db="EMBL/GenBank/DDBJ databases">
        <authorList>
            <person name="Yamashiro T."/>
            <person name="Shiraishi A."/>
            <person name="Satake H."/>
            <person name="Nakayama K."/>
        </authorList>
    </citation>
    <scope>NUCLEOTIDE SEQUENCE</scope>
</reference>
<evidence type="ECO:0000313" key="3">
    <source>
        <dbReference type="Proteomes" id="UP001151760"/>
    </source>
</evidence>
<name>A0ABQ5J5H4_9ASTR</name>
<sequence length="667" mass="78079">MNIPSKEDLDNLFGPMYEEYFEKRSFEITIIFTTQQVHNHEDSHSTSSIIVEEHEAPPIITTSEEQTSPISLIEADEFNQEDFADFDRKMGYKQEEGINFEEYFAHVARLEAVRMFVTFVAHKNIIVFHMDVKTAFLNGPLKEEVYVSQPDGFIDPDFPDHVYRSTSPDFSKRFANLMKNNFEMSMMGELKFFLGLQVHQSPHGIFISQLQYAIELLKKHGGIMYLTVSRPDIAFVTFIYARYQARPTVKHLKEVKQIFRHSKFIMAQPERQVDVHQDELCPPNKLYALMDANKKIDLEHLLCPNENKILTNILQNQPIRFSIVASSSVPWIYLRQFWHTLKEDGSKYRLKFVLDRKELTLTLDDFRTTFHLPQATNNSHDHFIHVPNSQRWFHSTLMILIIFTKLIVSHYMTAFPEILRRAHDKYHNLEDDEMVKSIFNSGKHKDGKSCEELEAKQNKDNVKEHLMAEEIEILVEGTENVDENVEINIIMEYLVNISKRRAFWSLNKDILKNIVLTTNTPYPSRKIRRIRVCTYQRPQRKLDQYVISSEDQYAINEDVHNLRSVETKFLAITLIDEISSENTLSCKATVSSLNNEVDFRISFDDSNDEDHMVIFDKNSFSYKIIAVNNLKTDLENDNEKVNMPSFPLPKPMVSCFDDLDFFKDSEN</sequence>
<dbReference type="EMBL" id="BQNB010021469">
    <property type="protein sequence ID" value="GJU06723.1"/>
    <property type="molecule type" value="Genomic_DNA"/>
</dbReference>
<evidence type="ECO:0000259" key="1">
    <source>
        <dbReference type="Pfam" id="PF07727"/>
    </source>
</evidence>
<dbReference type="Proteomes" id="UP001151760">
    <property type="component" value="Unassembled WGS sequence"/>
</dbReference>
<evidence type="ECO:0000313" key="2">
    <source>
        <dbReference type="EMBL" id="GJU06723.1"/>
    </source>
</evidence>
<keyword evidence="3" id="KW-1185">Reference proteome</keyword>
<protein>
    <submittedName>
        <fullName evidence="2">Retrovirus-related pol polyprotein from transposon TNT 1-94</fullName>
    </submittedName>
</protein>
<feature type="domain" description="Reverse transcriptase Ty1/copia-type" evidence="1">
    <location>
        <begin position="91"/>
        <end position="164"/>
    </location>
</feature>